<dbReference type="GO" id="GO:0000160">
    <property type="term" value="P:phosphorelay signal transduction system"/>
    <property type="evidence" value="ECO:0007669"/>
    <property type="project" value="InterPro"/>
</dbReference>
<reference evidence="8" key="1">
    <citation type="submission" date="2020-08" db="EMBL/GenBank/DDBJ databases">
        <title>Ramlibacter sp. GTP1 16S ribosomal RNA gene genome sequencing and assembly.</title>
        <authorList>
            <person name="Kang M."/>
        </authorList>
    </citation>
    <scope>NUCLEOTIDE SEQUENCE</scope>
    <source>
        <strain evidence="8">GTP1</strain>
    </source>
</reference>
<dbReference type="PROSITE" id="PS51755">
    <property type="entry name" value="OMPR_PHOB"/>
    <property type="match status" value="1"/>
</dbReference>
<evidence type="ECO:0000256" key="1">
    <source>
        <dbReference type="ARBA" id="ARBA00022737"/>
    </source>
</evidence>
<proteinExistence type="predicted"/>
<dbReference type="GO" id="GO:0006355">
    <property type="term" value="P:regulation of DNA-templated transcription"/>
    <property type="evidence" value="ECO:0007669"/>
    <property type="project" value="InterPro"/>
</dbReference>
<keyword evidence="6" id="KW-0472">Membrane</keyword>
<evidence type="ECO:0000256" key="6">
    <source>
        <dbReference type="SAM" id="Phobius"/>
    </source>
</evidence>
<evidence type="ECO:0000256" key="3">
    <source>
        <dbReference type="ARBA" id="ARBA00023125"/>
    </source>
</evidence>
<keyword evidence="9" id="KW-1185">Reference proteome</keyword>
<dbReference type="PANTHER" id="PTHR45586">
    <property type="entry name" value="TPR REPEAT-CONTAINING PROTEIN PA4667"/>
    <property type="match status" value="1"/>
</dbReference>
<dbReference type="Proteomes" id="UP000596827">
    <property type="component" value="Unassembled WGS sequence"/>
</dbReference>
<dbReference type="PROSITE" id="PS50005">
    <property type="entry name" value="TPR"/>
    <property type="match status" value="2"/>
</dbReference>
<organism evidence="8 9">
    <name type="scientific">Ramlibacter albus</name>
    <dbReference type="NCBI Taxonomy" id="2079448"/>
    <lineage>
        <taxon>Bacteria</taxon>
        <taxon>Pseudomonadati</taxon>
        <taxon>Pseudomonadota</taxon>
        <taxon>Betaproteobacteria</taxon>
        <taxon>Burkholderiales</taxon>
        <taxon>Comamonadaceae</taxon>
        <taxon>Ramlibacter</taxon>
    </lineage>
</organism>
<evidence type="ECO:0000256" key="2">
    <source>
        <dbReference type="ARBA" id="ARBA00022803"/>
    </source>
</evidence>
<dbReference type="GO" id="GO:0003677">
    <property type="term" value="F:DNA binding"/>
    <property type="evidence" value="ECO:0007669"/>
    <property type="project" value="UniProtKB-UniRule"/>
</dbReference>
<sequence>MNAPGERKLRVGHGLFDPLTGELCLDGRTTHLRPRTAALLAYLVQQQGRVVGKDELLEKLWPDVVVTEDSIVQCVKEIRHALGEAGREWIRTLPRQGYLFLGNHLDDARVKPGAQHRRVIAACLAIAVLAILLAWRYWPEVPPVTTYVVLPFANTTGDPRHDRTADDITEAITDVLGRHRSTVIALSTARTFKDKPVDVQAIGRKLNVRYVLQGALRMDETQLVLRLRLAEVASSVQLWQQDFRMSPGDPELRPNVIGGVVQVLGQQVIQADARRSGRPEFIQAAENVRRAMDVWRGTGSDIEKNAQMIALLEDAVRLNDDLAVAWIWLSVTYLQDLAFSAEPAQRLRRAAVAVEEARKRLPLSDSILSHKVRVMMEQGRFAEALATSERAIELNPDNAVSHMIRGWVLNASGRHRQALVQLEKAIRMSPRDPSLPGMLAAAGVAHMRLRDEAAALDRLADAARLAPRDGMIRLVFAGALGAAGRLEEARAQLAQFERLRPGFTLGRLRAFDEAKGAGYAERRQWLYEGLRRAGMPE</sequence>
<dbReference type="SMART" id="SM00862">
    <property type="entry name" value="Trans_reg_C"/>
    <property type="match status" value="1"/>
</dbReference>
<feature type="repeat" description="TPR" evidence="4">
    <location>
        <begin position="365"/>
        <end position="398"/>
    </location>
</feature>
<feature type="repeat" description="TPR" evidence="4">
    <location>
        <begin position="399"/>
        <end position="432"/>
    </location>
</feature>
<dbReference type="PANTHER" id="PTHR45586:SF1">
    <property type="entry name" value="LIPOPOLYSACCHARIDE ASSEMBLY PROTEIN B"/>
    <property type="match status" value="1"/>
</dbReference>
<dbReference type="SUPFAM" id="SSF48452">
    <property type="entry name" value="TPR-like"/>
    <property type="match status" value="1"/>
</dbReference>
<keyword evidence="1" id="KW-0677">Repeat</keyword>
<name>A0A923M7R7_9BURK</name>
<keyword evidence="3 5" id="KW-0238">DNA-binding</keyword>
<gene>
    <name evidence="8" type="ORF">H8R02_10765</name>
</gene>
<evidence type="ECO:0000313" key="9">
    <source>
        <dbReference type="Proteomes" id="UP000596827"/>
    </source>
</evidence>
<dbReference type="InterPro" id="IPR019734">
    <property type="entry name" value="TPR_rpt"/>
</dbReference>
<dbReference type="InterPro" id="IPR011990">
    <property type="entry name" value="TPR-like_helical_dom_sf"/>
</dbReference>
<keyword evidence="6" id="KW-0812">Transmembrane</keyword>
<feature type="DNA-binding region" description="OmpR/PhoB-type" evidence="5">
    <location>
        <begin position="6"/>
        <end position="102"/>
    </location>
</feature>
<accession>A0A923M7R7</accession>
<dbReference type="InterPro" id="IPR016032">
    <property type="entry name" value="Sig_transdc_resp-reg_C-effctor"/>
</dbReference>
<evidence type="ECO:0000256" key="4">
    <source>
        <dbReference type="PROSITE-ProRule" id="PRU00339"/>
    </source>
</evidence>
<dbReference type="EMBL" id="JACORU010000003">
    <property type="protein sequence ID" value="MBC5764935.1"/>
    <property type="molecule type" value="Genomic_DNA"/>
</dbReference>
<feature type="transmembrane region" description="Helical" evidence="6">
    <location>
        <begin position="119"/>
        <end position="138"/>
    </location>
</feature>
<dbReference type="RefSeq" id="WP_187081396.1">
    <property type="nucleotide sequence ID" value="NZ_JACORU010000003.1"/>
</dbReference>
<dbReference type="InterPro" id="IPR001867">
    <property type="entry name" value="OmpR/PhoB-type_DNA-bd"/>
</dbReference>
<dbReference type="SMART" id="SM00028">
    <property type="entry name" value="TPR"/>
    <property type="match status" value="3"/>
</dbReference>
<evidence type="ECO:0000256" key="5">
    <source>
        <dbReference type="PROSITE-ProRule" id="PRU01091"/>
    </source>
</evidence>
<dbReference type="InterPro" id="IPR051012">
    <property type="entry name" value="CellSynth/LPSAsmb/PSIAsmb"/>
</dbReference>
<dbReference type="Pfam" id="PF00486">
    <property type="entry name" value="Trans_reg_C"/>
    <property type="match status" value="1"/>
</dbReference>
<keyword evidence="2 4" id="KW-0802">TPR repeat</keyword>
<comment type="caution">
    <text evidence="8">The sequence shown here is derived from an EMBL/GenBank/DDBJ whole genome shotgun (WGS) entry which is preliminary data.</text>
</comment>
<evidence type="ECO:0000259" key="7">
    <source>
        <dbReference type="PROSITE" id="PS51755"/>
    </source>
</evidence>
<dbReference type="Gene3D" id="1.10.10.10">
    <property type="entry name" value="Winged helix-like DNA-binding domain superfamily/Winged helix DNA-binding domain"/>
    <property type="match status" value="1"/>
</dbReference>
<dbReference type="SUPFAM" id="SSF46894">
    <property type="entry name" value="C-terminal effector domain of the bipartite response regulators"/>
    <property type="match status" value="1"/>
</dbReference>
<dbReference type="AlphaFoldDB" id="A0A923M7R7"/>
<keyword evidence="6" id="KW-1133">Transmembrane helix</keyword>
<feature type="domain" description="OmpR/PhoB-type" evidence="7">
    <location>
        <begin position="6"/>
        <end position="102"/>
    </location>
</feature>
<dbReference type="Pfam" id="PF13429">
    <property type="entry name" value="TPR_15"/>
    <property type="match status" value="1"/>
</dbReference>
<dbReference type="CDD" id="cd00383">
    <property type="entry name" value="trans_reg_C"/>
    <property type="match status" value="1"/>
</dbReference>
<dbReference type="InterPro" id="IPR036388">
    <property type="entry name" value="WH-like_DNA-bd_sf"/>
</dbReference>
<dbReference type="Gene3D" id="1.25.40.10">
    <property type="entry name" value="Tetratricopeptide repeat domain"/>
    <property type="match status" value="1"/>
</dbReference>
<evidence type="ECO:0000313" key="8">
    <source>
        <dbReference type="EMBL" id="MBC5764935.1"/>
    </source>
</evidence>
<protein>
    <submittedName>
        <fullName evidence="8">Winged helix-turn-helix domain-containing protein</fullName>
    </submittedName>
</protein>